<dbReference type="OrthoDB" id="5975366at2"/>
<organism evidence="1 2">
    <name type="scientific">Luteimonas gilva</name>
    <dbReference type="NCBI Taxonomy" id="2572684"/>
    <lineage>
        <taxon>Bacteria</taxon>
        <taxon>Pseudomonadati</taxon>
        <taxon>Pseudomonadota</taxon>
        <taxon>Gammaproteobacteria</taxon>
        <taxon>Lysobacterales</taxon>
        <taxon>Lysobacteraceae</taxon>
        <taxon>Luteimonas</taxon>
    </lineage>
</organism>
<dbReference type="EMBL" id="SZUA01000001">
    <property type="protein sequence ID" value="TKR33278.1"/>
    <property type="molecule type" value="Genomic_DNA"/>
</dbReference>
<gene>
    <name evidence="1" type="ORF">FCE95_02925</name>
</gene>
<reference evidence="1 2" key="1">
    <citation type="submission" date="2019-04" db="EMBL/GenBank/DDBJ databases">
        <title>Reference strain of H23.</title>
        <authorList>
            <person name="Luo X."/>
        </authorList>
    </citation>
    <scope>NUCLEOTIDE SEQUENCE [LARGE SCALE GENOMIC DNA]</scope>
    <source>
        <strain evidence="1 2">H23</strain>
    </source>
</reference>
<accession>A0A4U5JX21</accession>
<evidence type="ECO:0000313" key="2">
    <source>
        <dbReference type="Proteomes" id="UP000308707"/>
    </source>
</evidence>
<protein>
    <submittedName>
        <fullName evidence="1">Uncharacterized protein</fullName>
    </submittedName>
</protein>
<sequence length="107" mass="11067">MAAGVFLGALLFGLFALAYLHAQNRSVSFAGVSTAANTTTSQNSDASTAADESDAVAALPRLPGLIEANRRRAHTACIAGTVGHRRSNGWVQAVAENAPRRCIATSQ</sequence>
<dbReference type="AlphaFoldDB" id="A0A4U5JX21"/>
<name>A0A4U5JX21_9GAMM</name>
<proteinExistence type="predicted"/>
<dbReference type="RefSeq" id="WP_137265487.1">
    <property type="nucleotide sequence ID" value="NZ_SZUA01000001.1"/>
</dbReference>
<dbReference type="Proteomes" id="UP000308707">
    <property type="component" value="Unassembled WGS sequence"/>
</dbReference>
<evidence type="ECO:0000313" key="1">
    <source>
        <dbReference type="EMBL" id="TKR33278.1"/>
    </source>
</evidence>
<comment type="caution">
    <text evidence="1">The sequence shown here is derived from an EMBL/GenBank/DDBJ whole genome shotgun (WGS) entry which is preliminary data.</text>
</comment>
<keyword evidence="2" id="KW-1185">Reference proteome</keyword>